<dbReference type="InterPro" id="IPR035709">
    <property type="entry name" value="YoaB-like"/>
</dbReference>
<dbReference type="CDD" id="cd20401">
    <property type="entry name" value="Tudor_AtPTM-like"/>
    <property type="match status" value="1"/>
</dbReference>
<dbReference type="EMBL" id="LGRX02005604">
    <property type="protein sequence ID" value="KAK3278153.1"/>
    <property type="molecule type" value="Genomic_DNA"/>
</dbReference>
<reference evidence="3 4" key="1">
    <citation type="journal article" date="2015" name="Genome Biol. Evol.">
        <title>Comparative Genomics of a Bacterivorous Green Alga Reveals Evolutionary Causalities and Consequences of Phago-Mixotrophic Mode of Nutrition.</title>
        <authorList>
            <person name="Burns J.A."/>
            <person name="Paasch A."/>
            <person name="Narechania A."/>
            <person name="Kim E."/>
        </authorList>
    </citation>
    <scope>NUCLEOTIDE SEQUENCE [LARGE SCALE GENOMIC DNA]</scope>
    <source>
        <strain evidence="3 4">PLY_AMNH</strain>
    </source>
</reference>
<organism evidence="3 4">
    <name type="scientific">Cymbomonas tetramitiformis</name>
    <dbReference type="NCBI Taxonomy" id="36881"/>
    <lineage>
        <taxon>Eukaryota</taxon>
        <taxon>Viridiplantae</taxon>
        <taxon>Chlorophyta</taxon>
        <taxon>Pyramimonadophyceae</taxon>
        <taxon>Pyramimonadales</taxon>
        <taxon>Pyramimonadaceae</taxon>
        <taxon>Cymbomonas</taxon>
    </lineage>
</organism>
<evidence type="ECO:0000259" key="2">
    <source>
        <dbReference type="Pfam" id="PF21743"/>
    </source>
</evidence>
<accession>A0AAE0GHR4</accession>
<dbReference type="InterPro" id="IPR047365">
    <property type="entry name" value="Tudor_AtPTM-like"/>
</dbReference>
<sequence length="323" mass="35409">MASFVGLKLKKDFDGHGAFEGEVVKYDKKDPQYPFQVRYIDGDQEDLSREELLTLLIDPVPTEDEDAPKSMKAAARSVKPSATTPTQPASKRPRRSLNDKSPATTSELGRCGETLARAGTGSSAGVFCGEQLGDGTREQCWRILRRSSWGAGRQGSSAERILRGQLGRVRFSSTVTYNGVIYMAGEVASDTSDSSVKGQLTQCLKQVEAKLDSAGSSKSRVLRVTLVVSDISKVGEVNEAWDEWVDAAQRPVRATFQGSLVDPKYVVEVIAEAAIGQAQIVEPEPAPLPQPEPVPNPLQNPRQSLRLRAMRSLARRRPTRKWR</sequence>
<dbReference type="Proteomes" id="UP001190700">
    <property type="component" value="Unassembled WGS sequence"/>
</dbReference>
<feature type="region of interest" description="Disordered" evidence="1">
    <location>
        <begin position="283"/>
        <end position="323"/>
    </location>
</feature>
<feature type="domain" description="PTM/DIR17-like Tudor" evidence="2">
    <location>
        <begin position="6"/>
        <end position="56"/>
    </location>
</feature>
<dbReference type="InterPro" id="IPR035959">
    <property type="entry name" value="RutC-like_sf"/>
</dbReference>
<dbReference type="PANTHER" id="PTHR47328">
    <property type="match status" value="1"/>
</dbReference>
<dbReference type="SUPFAM" id="SSF55298">
    <property type="entry name" value="YjgF-like"/>
    <property type="match status" value="1"/>
</dbReference>
<name>A0AAE0GHR4_9CHLO</name>
<dbReference type="PANTHER" id="PTHR47328:SF1">
    <property type="entry name" value="RUTC FAMILY PROTEIN YOAB"/>
    <property type="match status" value="1"/>
</dbReference>
<gene>
    <name evidence="3" type="ORF">CYMTET_13892</name>
</gene>
<feature type="compositionally biased region" description="Pro residues" evidence="1">
    <location>
        <begin position="284"/>
        <end position="298"/>
    </location>
</feature>
<dbReference type="InterPro" id="IPR006175">
    <property type="entry name" value="YjgF/YER057c/UK114"/>
</dbReference>
<evidence type="ECO:0000313" key="3">
    <source>
        <dbReference type="EMBL" id="KAK3278153.1"/>
    </source>
</evidence>
<dbReference type="AlphaFoldDB" id="A0AAE0GHR4"/>
<protein>
    <recommendedName>
        <fullName evidence="2">PTM/DIR17-like Tudor domain-containing protein</fullName>
    </recommendedName>
</protein>
<proteinExistence type="predicted"/>
<comment type="caution">
    <text evidence="3">The sequence shown here is derived from an EMBL/GenBank/DDBJ whole genome shotgun (WGS) entry which is preliminary data.</text>
</comment>
<feature type="compositionally biased region" description="Low complexity" evidence="1">
    <location>
        <begin position="299"/>
        <end position="312"/>
    </location>
</feature>
<dbReference type="Gene3D" id="3.30.1330.40">
    <property type="entry name" value="RutC-like"/>
    <property type="match status" value="1"/>
</dbReference>
<feature type="compositionally biased region" description="Polar residues" evidence="1">
    <location>
        <begin position="80"/>
        <end position="89"/>
    </location>
</feature>
<dbReference type="Pfam" id="PF21743">
    <property type="entry name" value="PTM_DIR17_Tudor"/>
    <property type="match status" value="1"/>
</dbReference>
<evidence type="ECO:0000313" key="4">
    <source>
        <dbReference type="Proteomes" id="UP001190700"/>
    </source>
</evidence>
<evidence type="ECO:0000256" key="1">
    <source>
        <dbReference type="SAM" id="MobiDB-lite"/>
    </source>
</evidence>
<keyword evidence="4" id="KW-1185">Reference proteome</keyword>
<feature type="compositionally biased region" description="Basic residues" evidence="1">
    <location>
        <begin position="313"/>
        <end position="323"/>
    </location>
</feature>
<dbReference type="Pfam" id="PF01042">
    <property type="entry name" value="Ribonuc_L-PSP"/>
    <property type="match status" value="1"/>
</dbReference>
<dbReference type="CDD" id="cd06150">
    <property type="entry name" value="YjgF_YER057c_UK114_like_2"/>
    <property type="match status" value="1"/>
</dbReference>
<feature type="region of interest" description="Disordered" evidence="1">
    <location>
        <begin position="58"/>
        <end position="111"/>
    </location>
</feature>